<organism evidence="2 3">
    <name type="scientific">Eisenbergiella tayi</name>
    <dbReference type="NCBI Taxonomy" id="1432052"/>
    <lineage>
        <taxon>Bacteria</taxon>
        <taxon>Bacillati</taxon>
        <taxon>Bacillota</taxon>
        <taxon>Clostridia</taxon>
        <taxon>Lachnospirales</taxon>
        <taxon>Lachnospiraceae</taxon>
        <taxon>Eisenbergiella</taxon>
    </lineage>
</organism>
<dbReference type="AlphaFoldDB" id="A0A1E3A7V9"/>
<evidence type="ECO:0000256" key="1">
    <source>
        <dbReference type="SAM" id="Phobius"/>
    </source>
</evidence>
<gene>
    <name evidence="2" type="ORF">BEH84_05896</name>
</gene>
<reference evidence="2 3" key="1">
    <citation type="submission" date="2016-07" db="EMBL/GenBank/DDBJ databases">
        <title>Characterization of isolates of Eisenbergiella tayi derived from blood cultures, using whole genome sequencing.</title>
        <authorList>
            <person name="Burdz T."/>
            <person name="Wiebe D."/>
            <person name="Huynh C."/>
            <person name="Bernard K."/>
        </authorList>
    </citation>
    <scope>NUCLEOTIDE SEQUENCE [LARGE SCALE GENOMIC DNA]</scope>
    <source>
        <strain evidence="2 3">NML 120489</strain>
    </source>
</reference>
<keyword evidence="1" id="KW-0472">Membrane</keyword>
<dbReference type="Proteomes" id="UP000095003">
    <property type="component" value="Unassembled WGS sequence"/>
</dbReference>
<protein>
    <submittedName>
        <fullName evidence="2">Uncharacterized protein</fullName>
    </submittedName>
</protein>
<dbReference type="EMBL" id="MCGI01000007">
    <property type="protein sequence ID" value="ODM04833.1"/>
    <property type="molecule type" value="Genomic_DNA"/>
</dbReference>
<sequence>MIATILLPITSLASIAIIVVAIRFVVGKQKQK</sequence>
<proteinExistence type="predicted"/>
<keyword evidence="1" id="KW-0812">Transmembrane</keyword>
<name>A0A1E3A7V9_9FIRM</name>
<evidence type="ECO:0000313" key="3">
    <source>
        <dbReference type="Proteomes" id="UP000095003"/>
    </source>
</evidence>
<comment type="caution">
    <text evidence="2">The sequence shown here is derived from an EMBL/GenBank/DDBJ whole genome shotgun (WGS) entry which is preliminary data.</text>
</comment>
<evidence type="ECO:0000313" key="2">
    <source>
        <dbReference type="EMBL" id="ODM04833.1"/>
    </source>
</evidence>
<keyword evidence="1" id="KW-1133">Transmembrane helix</keyword>
<accession>A0A1E3A7V9</accession>
<feature type="transmembrane region" description="Helical" evidence="1">
    <location>
        <begin position="6"/>
        <end position="26"/>
    </location>
</feature>